<dbReference type="PANTHER" id="PTHR12203:SF74">
    <property type="entry name" value="GLYCOSYLTRANSFERASE"/>
    <property type="match status" value="1"/>
</dbReference>
<dbReference type="Proteomes" id="UP001642360">
    <property type="component" value="Unassembled WGS sequence"/>
</dbReference>
<protein>
    <recommendedName>
        <fullName evidence="1">Glycosyl transferase CAP10 domain-containing protein</fullName>
    </recommendedName>
</protein>
<reference evidence="2 3" key="1">
    <citation type="submission" date="2024-02" db="EMBL/GenBank/DDBJ databases">
        <authorList>
            <person name="Vignale AGUSTIN F."/>
            <person name="Sosa J E."/>
            <person name="Modenutti C."/>
        </authorList>
    </citation>
    <scope>NUCLEOTIDE SEQUENCE [LARGE SCALE GENOMIC DNA]</scope>
</reference>
<evidence type="ECO:0000313" key="3">
    <source>
        <dbReference type="Proteomes" id="UP001642360"/>
    </source>
</evidence>
<accession>A0ABC8UGG5</accession>
<gene>
    <name evidence="2" type="ORF">ILEXP_LOCUS50036</name>
</gene>
<organism evidence="2 3">
    <name type="scientific">Ilex paraguariensis</name>
    <name type="common">yerba mate</name>
    <dbReference type="NCBI Taxonomy" id="185542"/>
    <lineage>
        <taxon>Eukaryota</taxon>
        <taxon>Viridiplantae</taxon>
        <taxon>Streptophyta</taxon>
        <taxon>Embryophyta</taxon>
        <taxon>Tracheophyta</taxon>
        <taxon>Spermatophyta</taxon>
        <taxon>Magnoliopsida</taxon>
        <taxon>eudicotyledons</taxon>
        <taxon>Gunneridae</taxon>
        <taxon>Pentapetalae</taxon>
        <taxon>asterids</taxon>
        <taxon>campanulids</taxon>
        <taxon>Aquifoliales</taxon>
        <taxon>Aquifoliaceae</taxon>
        <taxon>Ilex</taxon>
    </lineage>
</organism>
<dbReference type="InterPro" id="IPR051091">
    <property type="entry name" value="O-Glucosyltr/Glycosyltrsf_90"/>
</dbReference>
<feature type="domain" description="Glycosyl transferase CAP10" evidence="1">
    <location>
        <begin position="156"/>
        <end position="230"/>
    </location>
</feature>
<evidence type="ECO:0000259" key="1">
    <source>
        <dbReference type="Pfam" id="PF05686"/>
    </source>
</evidence>
<dbReference type="PANTHER" id="PTHR12203">
    <property type="entry name" value="KDEL LYS-ASP-GLU-LEU CONTAINING - RELATED"/>
    <property type="match status" value="1"/>
</dbReference>
<proteinExistence type="predicted"/>
<name>A0ABC8UGG5_9AQUA</name>
<evidence type="ECO:0000313" key="2">
    <source>
        <dbReference type="EMBL" id="CAK9180082.1"/>
    </source>
</evidence>
<sequence>MGVHPRKAPPMFRYCGDDSSLDLVSLIGLSGDDHKSWLNGAQTRCSTTISQALKQKVFIGAFVATNWIDIGILQLLRLYPRKLPDLGLFFGCGNRTVIGKRDYMGVHPRKAPPMFRYCGDDSSLDLVSLIGLSGDDHKSWLNGAQTRCSTTISQALKQKVFIGAFVATNWIDIGILQLLRLYPRKLPDLGLFFGCGNRTVIGKRDYMGVHPRKAPPMFRYCGDDSSLDLVSLIGLSGDDTRSMLKELHGL</sequence>
<keyword evidence="3" id="KW-1185">Reference proteome</keyword>
<dbReference type="AlphaFoldDB" id="A0ABC8UGG5"/>
<dbReference type="Pfam" id="PF05686">
    <property type="entry name" value="Glyco_transf_90"/>
    <property type="match status" value="2"/>
</dbReference>
<dbReference type="EMBL" id="CAUOFW020007636">
    <property type="protein sequence ID" value="CAK9180082.1"/>
    <property type="molecule type" value="Genomic_DNA"/>
</dbReference>
<feature type="domain" description="Glycosyl transferase CAP10" evidence="1">
    <location>
        <begin position="53"/>
        <end position="127"/>
    </location>
</feature>
<dbReference type="InterPro" id="IPR006598">
    <property type="entry name" value="CAP10"/>
</dbReference>
<comment type="caution">
    <text evidence="2">The sequence shown here is derived from an EMBL/GenBank/DDBJ whole genome shotgun (WGS) entry which is preliminary data.</text>
</comment>